<evidence type="ECO:0000256" key="1">
    <source>
        <dbReference type="SAM" id="SignalP"/>
    </source>
</evidence>
<evidence type="ECO:0000313" key="2">
    <source>
        <dbReference type="EMBL" id="ANJ26440.1"/>
    </source>
</evidence>
<feature type="signal peptide" evidence="1">
    <location>
        <begin position="1"/>
        <end position="35"/>
    </location>
</feature>
<evidence type="ECO:0008006" key="4">
    <source>
        <dbReference type="Google" id="ProtNLM"/>
    </source>
</evidence>
<name>A0A191WDT9_9MICO</name>
<keyword evidence="3" id="KW-1185">Reference proteome</keyword>
<proteinExistence type="predicted"/>
<accession>A0A191WDT9</accession>
<dbReference type="AlphaFoldDB" id="A0A191WDT9"/>
<organism evidence="2 3">
    <name type="scientific">Agromyces aureus</name>
    <dbReference type="NCBI Taxonomy" id="453304"/>
    <lineage>
        <taxon>Bacteria</taxon>
        <taxon>Bacillati</taxon>
        <taxon>Actinomycetota</taxon>
        <taxon>Actinomycetes</taxon>
        <taxon>Micrococcales</taxon>
        <taxon>Microbacteriaceae</taxon>
        <taxon>Agromyces</taxon>
    </lineage>
</organism>
<dbReference type="SUPFAM" id="SSF49452">
    <property type="entry name" value="Starch-binding domain-like"/>
    <property type="match status" value="1"/>
</dbReference>
<evidence type="ECO:0000313" key="3">
    <source>
        <dbReference type="Proteomes" id="UP000078437"/>
    </source>
</evidence>
<dbReference type="GO" id="GO:0030246">
    <property type="term" value="F:carbohydrate binding"/>
    <property type="evidence" value="ECO:0007669"/>
    <property type="project" value="InterPro"/>
</dbReference>
<sequence length="926" mass="91884">MNAFVTTRRRAWVVMSAVIALVMSAIAFSAQPAHGAIGTGTSSISGRITLPAGVDPATAGLSVGVFEASVDNSSMGGSITPQGDFVVSGLAAGTYKLEFRAWNAPSVLPGWYGGAVDFASAKTVTVTAGQRATGIDATLVAESTIAGTLTGVPAGGANVIAHRADAAGAWSQAAYTHVDADGAFRLAGLRPGTYALQFNTGVFRDVYWKLKADLDSATRIELVSGQAVTGVDVNVSASLSTPALSVSGSRQVGSVVQVAATWQTQPDAVSYQWFANGTAIAGATASTYTPTADRLGTQLSVRVTGTKAGYVPAADTAELGTVSKGLIAPGAPTVTGTTVTGSTLTAVPGVWPTGTVLTYQWYTGNGDIAGATGKTFTLTAAQQGRLLYVLVTGALPGYEPASARSTGIGPSQADGFTAATPTISGTVAVGSTLTATPGTWTAGTALTYQWSASGTAISGATASTFKPTSAQAGKTMSVTVTGKVGGNTRAVRPSSETAKVATAGTPAITGTAAVGSTLTATPGTWTMGTAFSYQWSASGTAISGATASTFALTSAQAGKTITVAVKGTLSGYPTITKTTAATTKVSTTAVPTISGTTTVGSTLTAKTGTWTTGTAFSYQWSASGAAISGATASTFALTSAQVGKQITVTVTGTLSGYTTVSKASVATAKVAAAATPIVSGTATVGSTLTATPGTWTTGTALAYQWNAAGTAISGATASTFTLTNAQVGKQITVTVTGTLAGYPTVSKSSATTLKVAIATTPEPSGRFFVGSTVSVQTGTWTTGTAFSYQWYASGAAISGATKSTFTLTAAQAGKPITVALTGTLSGHPTVTKTSAATPKVTTTTQPVLSGTAKVGSTLTVNPGTWTTGMTFTYTWYASGTEISGATAPTFTLTSAQKGKNIAVLVTGQLSGYATIALGSNSTLAVG</sequence>
<dbReference type="RefSeq" id="WP_067874632.1">
    <property type="nucleotide sequence ID" value="NZ_CP013979.1"/>
</dbReference>
<dbReference type="STRING" id="453304.ATC03_06590"/>
<dbReference type="Gene3D" id="2.60.40.2700">
    <property type="match status" value="8"/>
</dbReference>
<feature type="chain" id="PRO_5008249371" description="Alpha-amylase" evidence="1">
    <location>
        <begin position="36"/>
        <end position="926"/>
    </location>
</feature>
<dbReference type="InterPro" id="IPR013784">
    <property type="entry name" value="Carb-bd-like_fold"/>
</dbReference>
<dbReference type="KEGG" id="agy:ATC03_06590"/>
<keyword evidence="1" id="KW-0732">Signal</keyword>
<reference evidence="2 3" key="1">
    <citation type="journal article" date="2016" name="Int. J. Syst. Evol. Microbiol.">
        <title>Agromyces aureus sp. nov., isolated from the rhizosphere of Salix caprea L. grown in a heavy-metal-contaminated soil.</title>
        <authorList>
            <person name="Corretto E."/>
            <person name="Antonielli L."/>
            <person name="Sessitsch A."/>
            <person name="Compant S."/>
            <person name="Gorfer M."/>
            <person name="Kuffner M."/>
            <person name="Brader G."/>
        </authorList>
    </citation>
    <scope>NUCLEOTIDE SEQUENCE [LARGE SCALE GENOMIC DNA]</scope>
    <source>
        <strain evidence="2 3">AR33</strain>
    </source>
</reference>
<dbReference type="Gene3D" id="2.60.40.1120">
    <property type="entry name" value="Carboxypeptidase-like, regulatory domain"/>
    <property type="match status" value="1"/>
</dbReference>
<dbReference type="OrthoDB" id="9758772at2"/>
<dbReference type="EMBL" id="CP013979">
    <property type="protein sequence ID" value="ANJ26440.1"/>
    <property type="molecule type" value="Genomic_DNA"/>
</dbReference>
<reference evidence="3" key="2">
    <citation type="submission" date="2016-01" db="EMBL/GenBank/DDBJ databases">
        <title>Complete genome sequence of Agromyces aureus AR33T and comparison with related organisms.</title>
        <authorList>
            <person name="Corretto E."/>
            <person name="Antonielli L."/>
            <person name="Sessitsch A."/>
            <person name="Brader G."/>
        </authorList>
    </citation>
    <scope>NUCLEOTIDE SEQUENCE [LARGE SCALE GENOMIC DNA]</scope>
    <source>
        <strain evidence="3">AR33</strain>
    </source>
</reference>
<gene>
    <name evidence="2" type="ORF">ATC03_06590</name>
</gene>
<protein>
    <recommendedName>
        <fullName evidence="4">Alpha-amylase</fullName>
    </recommendedName>
</protein>
<dbReference type="Proteomes" id="UP000078437">
    <property type="component" value="Chromosome"/>
</dbReference>